<dbReference type="EMBL" id="JH692061">
    <property type="protein sequence ID" value="EIP89793.1"/>
    <property type="molecule type" value="Genomic_DNA"/>
</dbReference>
<feature type="region of interest" description="Disordered" evidence="1">
    <location>
        <begin position="30"/>
        <end position="51"/>
    </location>
</feature>
<protein>
    <submittedName>
        <fullName evidence="2">Uncharacterized protein</fullName>
    </submittedName>
</protein>
<feature type="compositionally biased region" description="Basic and acidic residues" evidence="1">
    <location>
        <begin position="35"/>
        <end position="44"/>
    </location>
</feature>
<evidence type="ECO:0000256" key="1">
    <source>
        <dbReference type="SAM" id="MobiDB-lite"/>
    </source>
</evidence>
<name>A0ABN0GC43_9BURK</name>
<proteinExistence type="predicted"/>
<evidence type="ECO:0000313" key="2">
    <source>
        <dbReference type="EMBL" id="EIP89793.1"/>
    </source>
</evidence>
<reference evidence="3" key="1">
    <citation type="journal article" date="2012" name="J. Bacteriol.">
        <title>Revised Genome Sequence of Burkholderia thailandensis MSMB43 with Improved Annotation.</title>
        <authorList>
            <person name="Zhuo Y."/>
            <person name="Liu L."/>
            <person name="Wang Q."/>
            <person name="Liu X."/>
            <person name="Ren B."/>
            <person name="Liu M."/>
            <person name="Ni P."/>
            <person name="Cheng Y.Q."/>
            <person name="Zhang L."/>
        </authorList>
    </citation>
    <scope>NUCLEOTIDE SEQUENCE [LARGE SCALE GENOMIC DNA]</scope>
    <source>
        <strain evidence="3">MSMB43</strain>
    </source>
</reference>
<keyword evidence="3" id="KW-1185">Reference proteome</keyword>
<organism evidence="2 3">
    <name type="scientific">Burkholderia humptydooensis MSMB43</name>
    <dbReference type="NCBI Taxonomy" id="441157"/>
    <lineage>
        <taxon>Bacteria</taxon>
        <taxon>Pseudomonadati</taxon>
        <taxon>Pseudomonadota</taxon>
        <taxon>Betaproteobacteria</taxon>
        <taxon>Burkholderiales</taxon>
        <taxon>Burkholderiaceae</taxon>
        <taxon>Burkholderia</taxon>
        <taxon>pseudomallei group</taxon>
    </lineage>
</organism>
<accession>A0ABN0GC43</accession>
<sequence length="51" mass="5518">MFFYPRTAALPTESARRPTFSAMAIATAADNNNDTAEHSNRETKTGIVGES</sequence>
<dbReference type="Proteomes" id="UP000004682">
    <property type="component" value="Unassembled WGS sequence"/>
</dbReference>
<gene>
    <name evidence="2" type="ORF">A33K_13375</name>
</gene>
<evidence type="ECO:0000313" key="3">
    <source>
        <dbReference type="Proteomes" id="UP000004682"/>
    </source>
</evidence>